<sequence length="540" mass="56947">MFASPYPDVEIPETSLYEYLFGGIGQQDLDRVAIVDGTSGATTTYRELIGRIDALAGWLSGQGVGPGATLGILCPNVPAFPVVFHGILRAGAVVTTVNSLYTAEEIARQLTDAGATWLFTISPFLDRAEPAALEAGIPPERLVVLDGGPSPSGAAHPSLGEALAAGLPAPHVQVDVRAVAVLPYSSGTSGTPKGVMLSQYNLVANVAQGRQMLAVTDEDTLLAVLPFFHIYGLTMLVNAAFLNRARLVTMPKFDLAEFLRITQDHRCTYLFIAPPIAVALAKHPLVDQYDLSSVRVVFSGAAPLDEGLGNAVAARLHCVMMQGYGMTEMSPASHIMPLSEARRLPVSSVGFTVPNTQCKILDPATDEEIPVPAAGQGTGVSAPGQLLVRGPQNMIGYLNRPDATAATIDPDGFLRTGDIATVTAEGVVTISDRLKELIKYKGYQIAPAELEAVLLTHPQIADAAVIGVKADDGEEVPKAFVVPQPGVAAGEELSAEDVMAFVAERVAPFKKVRSVEFLDAIPKSSSGKILRRELRAAGRG</sequence>
<dbReference type="RefSeq" id="WP_229230594.1">
    <property type="nucleotide sequence ID" value="NZ_AP024525.1"/>
</dbReference>
<evidence type="ECO:0000259" key="4">
    <source>
        <dbReference type="Pfam" id="PF13193"/>
    </source>
</evidence>
<dbReference type="InterPro" id="IPR025110">
    <property type="entry name" value="AMP-bd_C"/>
</dbReference>
<organism evidence="5 6">
    <name type="scientific">Sinomonas cyclohexanicum</name>
    <name type="common">Corynebacterium cyclohexanicum</name>
    <dbReference type="NCBI Taxonomy" id="322009"/>
    <lineage>
        <taxon>Bacteria</taxon>
        <taxon>Bacillati</taxon>
        <taxon>Actinomycetota</taxon>
        <taxon>Actinomycetes</taxon>
        <taxon>Micrococcales</taxon>
        <taxon>Micrococcaceae</taxon>
        <taxon>Sinomonas</taxon>
    </lineage>
</organism>
<evidence type="ECO:0000256" key="1">
    <source>
        <dbReference type="ARBA" id="ARBA00006432"/>
    </source>
</evidence>
<dbReference type="PANTHER" id="PTHR24096">
    <property type="entry name" value="LONG-CHAIN-FATTY-ACID--COA LIGASE"/>
    <property type="match status" value="1"/>
</dbReference>
<dbReference type="Gene3D" id="3.40.50.12780">
    <property type="entry name" value="N-terminal domain of ligase-like"/>
    <property type="match status" value="1"/>
</dbReference>
<protein>
    <submittedName>
        <fullName evidence="5">4-coumarate--CoA ligase</fullName>
    </submittedName>
</protein>
<evidence type="ECO:0000313" key="5">
    <source>
        <dbReference type="EMBL" id="BCT77938.1"/>
    </source>
</evidence>
<dbReference type="PANTHER" id="PTHR24096:SF149">
    <property type="entry name" value="AMP-BINDING DOMAIN-CONTAINING PROTEIN-RELATED"/>
    <property type="match status" value="1"/>
</dbReference>
<keyword evidence="6" id="KW-1185">Reference proteome</keyword>
<keyword evidence="2 5" id="KW-0436">Ligase</keyword>
<evidence type="ECO:0000256" key="2">
    <source>
        <dbReference type="ARBA" id="ARBA00022598"/>
    </source>
</evidence>
<accession>A0ABN6FM97</accession>
<evidence type="ECO:0000313" key="6">
    <source>
        <dbReference type="Proteomes" id="UP001319861"/>
    </source>
</evidence>
<dbReference type="EMBL" id="AP024525">
    <property type="protein sequence ID" value="BCT77938.1"/>
    <property type="molecule type" value="Genomic_DNA"/>
</dbReference>
<dbReference type="Gene3D" id="3.30.300.30">
    <property type="match status" value="1"/>
</dbReference>
<dbReference type="Proteomes" id="UP001319861">
    <property type="component" value="Chromosome"/>
</dbReference>
<comment type="similarity">
    <text evidence="1">Belongs to the ATP-dependent AMP-binding enzyme family.</text>
</comment>
<evidence type="ECO:0000259" key="3">
    <source>
        <dbReference type="Pfam" id="PF00501"/>
    </source>
</evidence>
<dbReference type="PROSITE" id="PS00455">
    <property type="entry name" value="AMP_BINDING"/>
    <property type="match status" value="1"/>
</dbReference>
<dbReference type="InterPro" id="IPR042099">
    <property type="entry name" value="ANL_N_sf"/>
</dbReference>
<gene>
    <name evidence="5" type="ORF">SCMU_37800</name>
</gene>
<dbReference type="InterPro" id="IPR000873">
    <property type="entry name" value="AMP-dep_synth/lig_dom"/>
</dbReference>
<reference evidence="5 6" key="1">
    <citation type="journal article" date="2021" name="J. Biosci. Bioeng.">
        <title>Identification and characterization of a chc gene cluster responsible for the aromatization pathway of cyclohexanecarboxylate degradation in Sinomonas cyclohexanicum ATCC 51369.</title>
        <authorList>
            <person name="Yamamoto T."/>
            <person name="Hasegawa Y."/>
            <person name="Lau P.C.K."/>
            <person name="Iwaki H."/>
        </authorList>
    </citation>
    <scope>NUCLEOTIDE SEQUENCE [LARGE SCALE GENOMIC DNA]</scope>
    <source>
        <strain evidence="5 6">ATCC 51369</strain>
    </source>
</reference>
<dbReference type="SUPFAM" id="SSF56801">
    <property type="entry name" value="Acetyl-CoA synthetase-like"/>
    <property type="match status" value="1"/>
</dbReference>
<dbReference type="Pfam" id="PF13193">
    <property type="entry name" value="AMP-binding_C"/>
    <property type="match status" value="1"/>
</dbReference>
<name>A0ABN6FM97_SINCY</name>
<dbReference type="Pfam" id="PF00501">
    <property type="entry name" value="AMP-binding"/>
    <property type="match status" value="1"/>
</dbReference>
<dbReference type="GO" id="GO:0016874">
    <property type="term" value="F:ligase activity"/>
    <property type="evidence" value="ECO:0007669"/>
    <property type="project" value="UniProtKB-KW"/>
</dbReference>
<feature type="domain" description="AMP-dependent synthetase/ligase" evidence="3">
    <location>
        <begin position="27"/>
        <end position="398"/>
    </location>
</feature>
<feature type="domain" description="AMP-binding enzyme C-terminal" evidence="4">
    <location>
        <begin position="449"/>
        <end position="528"/>
    </location>
</feature>
<proteinExistence type="inferred from homology"/>
<dbReference type="InterPro" id="IPR020845">
    <property type="entry name" value="AMP-binding_CS"/>
</dbReference>
<dbReference type="InterPro" id="IPR045851">
    <property type="entry name" value="AMP-bd_C_sf"/>
</dbReference>